<reference evidence="1 2" key="1">
    <citation type="submission" date="2023-03" db="EMBL/GenBank/DDBJ databases">
        <title>Draft assemblies of triclosan tolerant bacteria isolated from returned activated sludge.</title>
        <authorList>
            <person name="Van Hamelsveld S."/>
        </authorList>
    </citation>
    <scope>NUCLEOTIDE SEQUENCE [LARGE SCALE GENOMIC DNA]</scope>
    <source>
        <strain evidence="1 2">GW210010_S58</strain>
    </source>
</reference>
<name>A0ABT6AWE2_9BURK</name>
<evidence type="ECO:0000313" key="2">
    <source>
        <dbReference type="Proteomes" id="UP001216674"/>
    </source>
</evidence>
<dbReference type="RefSeq" id="WP_276267273.1">
    <property type="nucleotide sequence ID" value="NZ_JARJLM010000467.1"/>
</dbReference>
<organism evidence="1 2">
    <name type="scientific">Cupriavidus basilensis</name>
    <dbReference type="NCBI Taxonomy" id="68895"/>
    <lineage>
        <taxon>Bacteria</taxon>
        <taxon>Pseudomonadati</taxon>
        <taxon>Pseudomonadota</taxon>
        <taxon>Betaproteobacteria</taxon>
        <taxon>Burkholderiales</taxon>
        <taxon>Burkholderiaceae</taxon>
        <taxon>Cupriavidus</taxon>
    </lineage>
</organism>
<dbReference type="EMBL" id="JARJLM010000467">
    <property type="protein sequence ID" value="MDF3836942.1"/>
    <property type="molecule type" value="Genomic_DNA"/>
</dbReference>
<protein>
    <submittedName>
        <fullName evidence="1">Uncharacterized protein</fullName>
    </submittedName>
</protein>
<dbReference type="Proteomes" id="UP001216674">
    <property type="component" value="Unassembled WGS sequence"/>
</dbReference>
<gene>
    <name evidence="1" type="ORF">P3W85_28910</name>
</gene>
<sequence>MLEHIGIWKHKKYLAQPLRASGDGLAGAAPGTPVAIEEVVRKS</sequence>
<proteinExistence type="predicted"/>
<keyword evidence="2" id="KW-1185">Reference proteome</keyword>
<comment type="caution">
    <text evidence="1">The sequence shown here is derived from an EMBL/GenBank/DDBJ whole genome shotgun (WGS) entry which is preliminary data.</text>
</comment>
<evidence type="ECO:0000313" key="1">
    <source>
        <dbReference type="EMBL" id="MDF3836942.1"/>
    </source>
</evidence>
<accession>A0ABT6AWE2</accession>